<protein>
    <recommendedName>
        <fullName evidence="3">Selenium binding protein</fullName>
    </recommendedName>
</protein>
<evidence type="ECO:0000313" key="2">
    <source>
        <dbReference type="Proteomes" id="UP000198860"/>
    </source>
</evidence>
<evidence type="ECO:0008006" key="3">
    <source>
        <dbReference type="Google" id="ProtNLM"/>
    </source>
</evidence>
<dbReference type="OrthoDB" id="2303037at2"/>
<dbReference type="RefSeq" id="WP_089651487.1">
    <property type="nucleotide sequence ID" value="NZ_FNIZ01000004.1"/>
</dbReference>
<sequence length="140" mass="16705">MYEQYTRQALPSRNYRELVGSAICVFNSNNSFIIENILRHDKEHEYSWYELIGGTSGELSKPIKETITKYSDTKISNHFSNIVQKRNRIIHSFQITHSGEQMLATKQKDNKQFIITEEYLYDFIEENEKLSSLLHEFRRY</sequence>
<dbReference type="AlphaFoldDB" id="A0A1H0IFK3"/>
<gene>
    <name evidence="1" type="ORF">SAMN05421677_10467</name>
</gene>
<reference evidence="2" key="1">
    <citation type="submission" date="2016-10" db="EMBL/GenBank/DDBJ databases">
        <authorList>
            <person name="Varghese N."/>
            <person name="Submissions S."/>
        </authorList>
    </citation>
    <scope>NUCLEOTIDE SEQUENCE [LARGE SCALE GENOMIC DNA]</scope>
    <source>
        <strain evidence="2">CGMCC 1.3703</strain>
    </source>
</reference>
<accession>A0A1H0IFK3</accession>
<organism evidence="1 2">
    <name type="scientific">Halobacillus aidingensis</name>
    <dbReference type="NCBI Taxonomy" id="240303"/>
    <lineage>
        <taxon>Bacteria</taxon>
        <taxon>Bacillati</taxon>
        <taxon>Bacillota</taxon>
        <taxon>Bacilli</taxon>
        <taxon>Bacillales</taxon>
        <taxon>Bacillaceae</taxon>
        <taxon>Halobacillus</taxon>
    </lineage>
</organism>
<dbReference type="EMBL" id="FNIZ01000004">
    <property type="protein sequence ID" value="SDO30237.1"/>
    <property type="molecule type" value="Genomic_DNA"/>
</dbReference>
<name>A0A1H0IFK3_HALAD</name>
<keyword evidence="2" id="KW-1185">Reference proteome</keyword>
<evidence type="ECO:0000313" key="1">
    <source>
        <dbReference type="EMBL" id="SDO30237.1"/>
    </source>
</evidence>
<proteinExistence type="predicted"/>
<dbReference type="Proteomes" id="UP000198860">
    <property type="component" value="Unassembled WGS sequence"/>
</dbReference>